<proteinExistence type="predicted"/>
<organism evidence="1">
    <name type="scientific">uncultured Rubrobacteraceae bacterium</name>
    <dbReference type="NCBI Taxonomy" id="349277"/>
    <lineage>
        <taxon>Bacteria</taxon>
        <taxon>Bacillati</taxon>
        <taxon>Actinomycetota</taxon>
        <taxon>Rubrobacteria</taxon>
        <taxon>Rubrobacterales</taxon>
        <taxon>Rubrobacteraceae</taxon>
        <taxon>environmental samples</taxon>
    </lineage>
</organism>
<accession>A0A6J4Q2L8</accession>
<protein>
    <submittedName>
        <fullName evidence="1">Uncharacterized protein</fullName>
    </submittedName>
</protein>
<gene>
    <name evidence="1" type="ORF">AVDCRST_MAG80-439</name>
</gene>
<name>A0A6J4Q2L8_9ACTN</name>
<sequence>MATTRYDYDVFINCPFDPGYRPMLHALVFAVHDCGFRARCTLEIDDSGAVRIENIYRLIQESRFGIHDISRTGLDEVNDLPRFNMPLELGVFLGAARFGGGRQREKRSLILDREPYRYQKYISDIAGQDIRSHDGRADEAIKRVRDWLDNAPLGTDEMRPAGSRIAERYAWFSAELPALCEAALLDPDELTFNNFTTLLVEWLRAHEW</sequence>
<dbReference type="AlphaFoldDB" id="A0A6J4Q2L8"/>
<reference evidence="1" key="1">
    <citation type="submission" date="2020-02" db="EMBL/GenBank/DDBJ databases">
        <authorList>
            <person name="Meier V. D."/>
        </authorList>
    </citation>
    <scope>NUCLEOTIDE SEQUENCE</scope>
    <source>
        <strain evidence="1">AVDCRST_MAG80</strain>
    </source>
</reference>
<evidence type="ECO:0000313" key="1">
    <source>
        <dbReference type="EMBL" id="CAA9429096.1"/>
    </source>
</evidence>
<dbReference type="EMBL" id="CADCVC010000041">
    <property type="protein sequence ID" value="CAA9429096.1"/>
    <property type="molecule type" value="Genomic_DNA"/>
</dbReference>